<gene>
    <name evidence="2" type="ORF">CHS0354_026682</name>
</gene>
<dbReference type="EMBL" id="JAEAOA010001593">
    <property type="protein sequence ID" value="KAK3586965.1"/>
    <property type="molecule type" value="Genomic_DNA"/>
</dbReference>
<protein>
    <submittedName>
        <fullName evidence="2">Uncharacterized protein</fullName>
    </submittedName>
</protein>
<reference evidence="2" key="1">
    <citation type="journal article" date="2021" name="Genome Biol. Evol.">
        <title>A High-Quality Reference Genome for a Parasitic Bivalve with Doubly Uniparental Inheritance (Bivalvia: Unionida).</title>
        <authorList>
            <person name="Smith C.H."/>
        </authorList>
    </citation>
    <scope>NUCLEOTIDE SEQUENCE</scope>
    <source>
        <strain evidence="2">CHS0354</strain>
    </source>
</reference>
<name>A0AAE0VS31_9BIVA</name>
<organism evidence="2 3">
    <name type="scientific">Potamilus streckersoni</name>
    <dbReference type="NCBI Taxonomy" id="2493646"/>
    <lineage>
        <taxon>Eukaryota</taxon>
        <taxon>Metazoa</taxon>
        <taxon>Spiralia</taxon>
        <taxon>Lophotrochozoa</taxon>
        <taxon>Mollusca</taxon>
        <taxon>Bivalvia</taxon>
        <taxon>Autobranchia</taxon>
        <taxon>Heteroconchia</taxon>
        <taxon>Palaeoheterodonta</taxon>
        <taxon>Unionida</taxon>
        <taxon>Unionoidea</taxon>
        <taxon>Unionidae</taxon>
        <taxon>Ambleminae</taxon>
        <taxon>Lampsilini</taxon>
        <taxon>Potamilus</taxon>
    </lineage>
</organism>
<sequence length="156" mass="18059">MPFQAGEKIRADSGQEVPLQPRKKNIFNPTTAGEKKSPDCGQEVPLPAEKKNILRWEKFVHFQMNTIFRKFPFQEDEKKMGQSTEMSFQAGEKIRADSGQEVPLQPKKKNIFNPTTGGNKLFSFRCAQYYENATFNSARRSWTIVPKYPFKRVHNI</sequence>
<evidence type="ECO:0000313" key="3">
    <source>
        <dbReference type="Proteomes" id="UP001195483"/>
    </source>
</evidence>
<reference evidence="2" key="3">
    <citation type="submission" date="2023-05" db="EMBL/GenBank/DDBJ databases">
        <authorList>
            <person name="Smith C.H."/>
        </authorList>
    </citation>
    <scope>NUCLEOTIDE SEQUENCE</scope>
    <source>
        <strain evidence="2">CHS0354</strain>
        <tissue evidence="2">Mantle</tissue>
    </source>
</reference>
<keyword evidence="3" id="KW-1185">Reference proteome</keyword>
<dbReference type="Proteomes" id="UP001195483">
    <property type="component" value="Unassembled WGS sequence"/>
</dbReference>
<reference evidence="2" key="2">
    <citation type="journal article" date="2021" name="Genome Biol. Evol.">
        <title>Developing a high-quality reference genome for a parasitic bivalve with doubly uniparental inheritance (Bivalvia: Unionida).</title>
        <authorList>
            <person name="Smith C.H."/>
        </authorList>
    </citation>
    <scope>NUCLEOTIDE SEQUENCE</scope>
    <source>
        <strain evidence="2">CHS0354</strain>
        <tissue evidence="2">Mantle</tissue>
    </source>
</reference>
<evidence type="ECO:0000313" key="2">
    <source>
        <dbReference type="EMBL" id="KAK3586965.1"/>
    </source>
</evidence>
<proteinExistence type="predicted"/>
<comment type="caution">
    <text evidence="2">The sequence shown here is derived from an EMBL/GenBank/DDBJ whole genome shotgun (WGS) entry which is preliminary data.</text>
</comment>
<feature type="region of interest" description="Disordered" evidence="1">
    <location>
        <begin position="1"/>
        <end position="44"/>
    </location>
</feature>
<evidence type="ECO:0000256" key="1">
    <source>
        <dbReference type="SAM" id="MobiDB-lite"/>
    </source>
</evidence>
<dbReference type="AlphaFoldDB" id="A0AAE0VS31"/>
<accession>A0AAE0VS31</accession>